<dbReference type="GO" id="GO:0015035">
    <property type="term" value="F:protein-disulfide reductase activity"/>
    <property type="evidence" value="ECO:0007669"/>
    <property type="project" value="InterPro"/>
</dbReference>
<dbReference type="Proteomes" id="UP000595362">
    <property type="component" value="Chromosome"/>
</dbReference>
<evidence type="ECO:0000256" key="5">
    <source>
        <dbReference type="SAM" id="Phobius"/>
    </source>
</evidence>
<proteinExistence type="predicted"/>
<dbReference type="EMBL" id="CP066681">
    <property type="protein sequence ID" value="QQG35810.1"/>
    <property type="molecule type" value="Genomic_DNA"/>
</dbReference>
<feature type="transmembrane region" description="Helical" evidence="5">
    <location>
        <begin position="147"/>
        <end position="169"/>
    </location>
</feature>
<dbReference type="AlphaFoldDB" id="A0A7T5R1H7"/>
<evidence type="ECO:0000256" key="4">
    <source>
        <dbReference type="ARBA" id="ARBA00023136"/>
    </source>
</evidence>
<dbReference type="InterPro" id="IPR023380">
    <property type="entry name" value="DsbB-like_sf"/>
</dbReference>
<evidence type="ECO:0000313" key="7">
    <source>
        <dbReference type="Proteomes" id="UP000595362"/>
    </source>
</evidence>
<dbReference type="SUPFAM" id="SSF158442">
    <property type="entry name" value="DsbB-like"/>
    <property type="match status" value="1"/>
</dbReference>
<name>A0A7T5R1H7_9BACT</name>
<keyword evidence="2 5" id="KW-0812">Transmembrane</keyword>
<sequence>MAATWLKNLLSHPVFVPAALFLLVVMSLGSALTAQYGFGMEPCPLCLWQRWPYGIIALLALAALGAARSGHIRFVALLVLLCALTLLAGGVIAFYHVGVEQHWWTSFLEGCAVNLGGTATDFLKQIESTAAARCDQIPWSLFGISMAGYNAIISLTAAPLTALCALLIVRRNNGL</sequence>
<feature type="transmembrane region" description="Helical" evidence="5">
    <location>
        <begin position="49"/>
        <end position="67"/>
    </location>
</feature>
<organism evidence="6 7">
    <name type="scientific">Micavibrio aeruginosavorus</name>
    <dbReference type="NCBI Taxonomy" id="349221"/>
    <lineage>
        <taxon>Bacteria</taxon>
        <taxon>Pseudomonadati</taxon>
        <taxon>Bdellovibrionota</taxon>
        <taxon>Bdellovibrionia</taxon>
        <taxon>Bdellovibrionales</taxon>
        <taxon>Pseudobdellovibrionaceae</taxon>
        <taxon>Micavibrio</taxon>
    </lineage>
</organism>
<comment type="subcellular location">
    <subcellularLocation>
        <location evidence="1">Membrane</location>
        <topology evidence="1">Multi-pass membrane protein</topology>
    </subcellularLocation>
</comment>
<keyword evidence="3 5" id="KW-1133">Transmembrane helix</keyword>
<dbReference type="Pfam" id="PF02600">
    <property type="entry name" value="DsbB"/>
    <property type="match status" value="1"/>
</dbReference>
<protein>
    <submittedName>
        <fullName evidence="6">Disulfide bond formation protein B</fullName>
    </submittedName>
</protein>
<evidence type="ECO:0000256" key="2">
    <source>
        <dbReference type="ARBA" id="ARBA00022692"/>
    </source>
</evidence>
<dbReference type="GO" id="GO:0006457">
    <property type="term" value="P:protein folding"/>
    <property type="evidence" value="ECO:0007669"/>
    <property type="project" value="InterPro"/>
</dbReference>
<keyword evidence="4 5" id="KW-0472">Membrane</keyword>
<accession>A0A7T5R1H7</accession>
<evidence type="ECO:0000256" key="3">
    <source>
        <dbReference type="ARBA" id="ARBA00022989"/>
    </source>
</evidence>
<gene>
    <name evidence="6" type="ORF">HYS17_09925</name>
</gene>
<reference evidence="6 7" key="1">
    <citation type="submission" date="2020-07" db="EMBL/GenBank/DDBJ databases">
        <title>Huge and variable diversity of episymbiotic CPR bacteria and DPANN archaea in groundwater ecosystems.</title>
        <authorList>
            <person name="He C.Y."/>
            <person name="Keren R."/>
            <person name="Whittaker M."/>
            <person name="Farag I.F."/>
            <person name="Doudna J."/>
            <person name="Cate J.H.D."/>
            <person name="Banfield J.F."/>
        </authorList>
    </citation>
    <scope>NUCLEOTIDE SEQUENCE [LARGE SCALE GENOMIC DNA]</scope>
    <source>
        <strain evidence="6">NC_groundwater_70_Ag_B-0.1um_54_66</strain>
    </source>
</reference>
<evidence type="ECO:0000313" key="6">
    <source>
        <dbReference type="EMBL" id="QQG35810.1"/>
    </source>
</evidence>
<evidence type="ECO:0000256" key="1">
    <source>
        <dbReference type="ARBA" id="ARBA00004141"/>
    </source>
</evidence>
<dbReference type="GO" id="GO:0016020">
    <property type="term" value="C:membrane"/>
    <property type="evidence" value="ECO:0007669"/>
    <property type="project" value="UniProtKB-SubCell"/>
</dbReference>
<dbReference type="InterPro" id="IPR003752">
    <property type="entry name" value="DiS_bond_form_DsbB/BdbC"/>
</dbReference>
<dbReference type="Gene3D" id="1.20.1550.10">
    <property type="entry name" value="DsbB-like"/>
    <property type="match status" value="1"/>
</dbReference>
<feature type="transmembrane region" description="Helical" evidence="5">
    <location>
        <begin position="74"/>
        <end position="97"/>
    </location>
</feature>